<dbReference type="Proteomes" id="UP001321473">
    <property type="component" value="Unassembled WGS sequence"/>
</dbReference>
<dbReference type="SUPFAM" id="SSF53300">
    <property type="entry name" value="vWA-like"/>
    <property type="match status" value="1"/>
</dbReference>
<evidence type="ECO:0000313" key="2">
    <source>
        <dbReference type="Proteomes" id="UP001321473"/>
    </source>
</evidence>
<evidence type="ECO:0008006" key="3">
    <source>
        <dbReference type="Google" id="ProtNLM"/>
    </source>
</evidence>
<dbReference type="PANTHER" id="PTHR10166:SF68">
    <property type="entry name" value="VWFA AND CACHE DOMAIN-CONTAINING PROTEIN 1"/>
    <property type="match status" value="1"/>
</dbReference>
<protein>
    <recommendedName>
        <fullName evidence="3">VWFA domain-containing protein</fullName>
    </recommendedName>
</protein>
<dbReference type="EMBL" id="JARKHS020013548">
    <property type="protein sequence ID" value="KAK8775912.1"/>
    <property type="molecule type" value="Genomic_DNA"/>
</dbReference>
<reference evidence="1 2" key="1">
    <citation type="journal article" date="2023" name="Arcadia Sci">
        <title>De novo assembly of a long-read Amblyomma americanum tick genome.</title>
        <authorList>
            <person name="Chou S."/>
            <person name="Poskanzer K.E."/>
            <person name="Rollins M."/>
            <person name="Thuy-Boun P.S."/>
        </authorList>
    </citation>
    <scope>NUCLEOTIDE SEQUENCE [LARGE SCALE GENOMIC DNA]</scope>
    <source>
        <strain evidence="1">F_SG_1</strain>
        <tissue evidence="1">Salivary glands</tissue>
    </source>
</reference>
<accession>A0AAQ4EM75</accession>
<proteinExistence type="predicted"/>
<comment type="caution">
    <text evidence="1">The sequence shown here is derived from an EMBL/GenBank/DDBJ whole genome shotgun (WGS) entry which is preliminary data.</text>
</comment>
<dbReference type="AlphaFoldDB" id="A0AAQ4EM75"/>
<evidence type="ECO:0000313" key="1">
    <source>
        <dbReference type="EMBL" id="KAK8775912.1"/>
    </source>
</evidence>
<dbReference type="GO" id="GO:0005891">
    <property type="term" value="C:voltage-gated calcium channel complex"/>
    <property type="evidence" value="ECO:0007669"/>
    <property type="project" value="TreeGrafter"/>
</dbReference>
<feature type="non-terminal residue" evidence="1">
    <location>
        <position position="399"/>
    </location>
</feature>
<dbReference type="PANTHER" id="PTHR10166">
    <property type="entry name" value="VOLTAGE-DEPENDENT CALCIUM CHANNEL SUBUNIT ALPHA-2/DELTA-RELATED"/>
    <property type="match status" value="1"/>
</dbReference>
<dbReference type="InterPro" id="IPR036465">
    <property type="entry name" value="vWFA_dom_sf"/>
</dbReference>
<name>A0AAQ4EM75_AMBAM</name>
<dbReference type="InterPro" id="IPR051173">
    <property type="entry name" value="Ca_channel_alpha-2/delta"/>
</dbReference>
<gene>
    <name evidence="1" type="ORF">V5799_030743</name>
</gene>
<sequence>MADKLHKKLTSYVALLNRSSDVVEELYRFRQRFALPAVNPCCLMDPSVLMMDNHFGTEITNSTTCDTAPLSLPKGVFSPGPNLTDVFRKNLESRPSIKWQYFVSAAGIHTEYPAYSTVRKWSCRHVDDLRHRDIYLATVQPYTKHVVIVIDHGNSLSPKQLVTAKAVAKYVLSTLSHHDRVGLIGLSGKPKFPQSDKCLSKEMAYATYETKYHFGRFIDSLQKAPTEALIVYVSRGLLSSIADARPVLETIASGHRTSGHRVVINTYAVIDDGKPIMYETSFLRDIAELNFVKYNVPGVPSPELRGAMVAINSTENLSFTMGQFYSALSFHRHPTSLHFSLPWWDSVSKDLVISISKAVVHHGLLLGVAGIDISVSDMAEDIVYFSRSPDTYSFLVEKS</sequence>
<dbReference type="CDD" id="cd00198">
    <property type="entry name" value="vWFA"/>
    <property type="match status" value="1"/>
</dbReference>
<dbReference type="Gene3D" id="3.30.450.20">
    <property type="entry name" value="PAS domain"/>
    <property type="match status" value="2"/>
</dbReference>
<organism evidence="1 2">
    <name type="scientific">Amblyomma americanum</name>
    <name type="common">Lone star tick</name>
    <dbReference type="NCBI Taxonomy" id="6943"/>
    <lineage>
        <taxon>Eukaryota</taxon>
        <taxon>Metazoa</taxon>
        <taxon>Ecdysozoa</taxon>
        <taxon>Arthropoda</taxon>
        <taxon>Chelicerata</taxon>
        <taxon>Arachnida</taxon>
        <taxon>Acari</taxon>
        <taxon>Parasitiformes</taxon>
        <taxon>Ixodida</taxon>
        <taxon>Ixodoidea</taxon>
        <taxon>Ixodidae</taxon>
        <taxon>Amblyomminae</taxon>
        <taxon>Amblyomma</taxon>
    </lineage>
</organism>
<keyword evidence="2" id="KW-1185">Reference proteome</keyword>
<dbReference type="GO" id="GO:0005245">
    <property type="term" value="F:voltage-gated calcium channel activity"/>
    <property type="evidence" value="ECO:0007669"/>
    <property type="project" value="TreeGrafter"/>
</dbReference>